<reference evidence="3 4" key="1">
    <citation type="submission" date="2016-10" db="EMBL/GenBank/DDBJ databases">
        <authorList>
            <person name="de Groot N.N."/>
        </authorList>
    </citation>
    <scope>NUCLEOTIDE SEQUENCE [LARGE SCALE GENOMIC DNA]</scope>
    <source>
        <strain evidence="3 4">KH1P1</strain>
    </source>
</reference>
<keyword evidence="2" id="KW-1133">Transmembrane helix</keyword>
<evidence type="ECO:0000313" key="3">
    <source>
        <dbReference type="EMBL" id="SET41733.1"/>
    </source>
</evidence>
<feature type="region of interest" description="Disordered" evidence="1">
    <location>
        <begin position="132"/>
        <end position="175"/>
    </location>
</feature>
<sequence>MGENMERKNRILSGLLTAAALLGTAVILLIVSNQDPMHLLEMPSYYPSAEYTLNVFVFMIVTVFGMVAALFAWYRISRGQIEREREQEKTIRQQEILDDMTVEHMFQESVTEQYRVRVEQRGKQKQVVLMDPNATETAGGRALDAGAYDLTAEDGTETAETEAAETEETEDADKS</sequence>
<name>A0A1I0E963_9FIRM</name>
<dbReference type="EMBL" id="FOIL01000017">
    <property type="protein sequence ID" value="SET41733.1"/>
    <property type="molecule type" value="Genomic_DNA"/>
</dbReference>
<evidence type="ECO:0000256" key="1">
    <source>
        <dbReference type="SAM" id="MobiDB-lite"/>
    </source>
</evidence>
<feature type="compositionally biased region" description="Acidic residues" evidence="1">
    <location>
        <begin position="151"/>
        <end position="175"/>
    </location>
</feature>
<keyword evidence="2" id="KW-0812">Transmembrane</keyword>
<evidence type="ECO:0000256" key="2">
    <source>
        <dbReference type="SAM" id="Phobius"/>
    </source>
</evidence>
<dbReference type="Proteomes" id="UP000199820">
    <property type="component" value="Unassembled WGS sequence"/>
</dbReference>
<gene>
    <name evidence="3" type="ORF">SAMN04487771_101729</name>
</gene>
<feature type="transmembrane region" description="Helical" evidence="2">
    <location>
        <begin position="51"/>
        <end position="74"/>
    </location>
</feature>
<evidence type="ECO:0000313" key="4">
    <source>
        <dbReference type="Proteomes" id="UP000199820"/>
    </source>
</evidence>
<accession>A0A1I0E963</accession>
<keyword evidence="2" id="KW-0472">Membrane</keyword>
<organism evidence="3 4">
    <name type="scientific">[Clostridium] aminophilum</name>
    <dbReference type="NCBI Taxonomy" id="1526"/>
    <lineage>
        <taxon>Bacteria</taxon>
        <taxon>Bacillati</taxon>
        <taxon>Bacillota</taxon>
        <taxon>Clostridia</taxon>
        <taxon>Lachnospirales</taxon>
        <taxon>Lachnospiraceae</taxon>
    </lineage>
</organism>
<feature type="transmembrane region" description="Helical" evidence="2">
    <location>
        <begin position="12"/>
        <end position="31"/>
    </location>
</feature>
<keyword evidence="4" id="KW-1185">Reference proteome</keyword>
<protein>
    <submittedName>
        <fullName evidence="3">Uncharacterized protein</fullName>
    </submittedName>
</protein>
<dbReference type="AlphaFoldDB" id="A0A1I0E963"/>
<proteinExistence type="predicted"/>